<organism evidence="1 2">
    <name type="scientific">Pleurodeles waltl</name>
    <name type="common">Iberian ribbed newt</name>
    <dbReference type="NCBI Taxonomy" id="8319"/>
    <lineage>
        <taxon>Eukaryota</taxon>
        <taxon>Metazoa</taxon>
        <taxon>Chordata</taxon>
        <taxon>Craniata</taxon>
        <taxon>Vertebrata</taxon>
        <taxon>Euteleostomi</taxon>
        <taxon>Amphibia</taxon>
        <taxon>Batrachia</taxon>
        <taxon>Caudata</taxon>
        <taxon>Salamandroidea</taxon>
        <taxon>Salamandridae</taxon>
        <taxon>Pleurodelinae</taxon>
        <taxon>Pleurodeles</taxon>
    </lineage>
</organism>
<accession>A0AAV7UZQ2</accession>
<evidence type="ECO:0000313" key="2">
    <source>
        <dbReference type="Proteomes" id="UP001066276"/>
    </source>
</evidence>
<keyword evidence="2" id="KW-1185">Reference proteome</keyword>
<proteinExistence type="predicted"/>
<comment type="caution">
    <text evidence="1">The sequence shown here is derived from an EMBL/GenBank/DDBJ whole genome shotgun (WGS) entry which is preliminary data.</text>
</comment>
<sequence>MLPAWVKTQYKRDELQISRLLKWQSSTAEVSWRTAGGPARDPSWAAPGSNLVSAIALRWGCCPQAWMGRKNRQRAARAACATLGQRAWLKTRAPTDLSLDGAAREGRAGRHQPR</sequence>
<evidence type="ECO:0000313" key="1">
    <source>
        <dbReference type="EMBL" id="KAJ1194599.1"/>
    </source>
</evidence>
<dbReference type="Proteomes" id="UP001066276">
    <property type="component" value="Chromosome 2_2"/>
</dbReference>
<name>A0AAV7UZQ2_PLEWA</name>
<reference evidence="1" key="1">
    <citation type="journal article" date="2022" name="bioRxiv">
        <title>Sequencing and chromosome-scale assembly of the giantPleurodeles waltlgenome.</title>
        <authorList>
            <person name="Brown T."/>
            <person name="Elewa A."/>
            <person name="Iarovenko S."/>
            <person name="Subramanian E."/>
            <person name="Araus A.J."/>
            <person name="Petzold A."/>
            <person name="Susuki M."/>
            <person name="Suzuki K.-i.T."/>
            <person name="Hayashi T."/>
            <person name="Toyoda A."/>
            <person name="Oliveira C."/>
            <person name="Osipova E."/>
            <person name="Leigh N.D."/>
            <person name="Simon A."/>
            <person name="Yun M.H."/>
        </authorList>
    </citation>
    <scope>NUCLEOTIDE SEQUENCE</scope>
    <source>
        <strain evidence="1">20211129_DDA</strain>
        <tissue evidence="1">Liver</tissue>
    </source>
</reference>
<dbReference type="EMBL" id="JANPWB010000004">
    <property type="protein sequence ID" value="KAJ1194599.1"/>
    <property type="molecule type" value="Genomic_DNA"/>
</dbReference>
<dbReference type="AlphaFoldDB" id="A0AAV7UZQ2"/>
<protein>
    <submittedName>
        <fullName evidence="1">Uncharacterized protein</fullName>
    </submittedName>
</protein>
<gene>
    <name evidence="1" type="ORF">NDU88_003887</name>
</gene>